<dbReference type="SMART" id="SM01080">
    <property type="entry name" value="CHASE2"/>
    <property type="match status" value="1"/>
</dbReference>
<gene>
    <name evidence="3" type="ORF">KME15_25810</name>
</gene>
<evidence type="ECO:0000313" key="4">
    <source>
        <dbReference type="Proteomes" id="UP000757435"/>
    </source>
</evidence>
<accession>A0A951QHV2</accession>
<reference evidence="3" key="1">
    <citation type="submission" date="2021-05" db="EMBL/GenBank/DDBJ databases">
        <authorList>
            <person name="Pietrasiak N."/>
            <person name="Ward R."/>
            <person name="Stajich J.E."/>
            <person name="Kurbessoian T."/>
        </authorList>
    </citation>
    <scope>NUCLEOTIDE SEQUENCE</scope>
    <source>
        <strain evidence="3">UHER 2000/2452</strain>
    </source>
</reference>
<dbReference type="AlphaFoldDB" id="A0A951QHV2"/>
<feature type="transmembrane region" description="Helical" evidence="1">
    <location>
        <begin position="489"/>
        <end position="508"/>
    </location>
</feature>
<sequence>MASSDPFDAILDRIKAGQQTEADLAALQDLMRQGDAQSLRELSKHINIGQVSGGELQIGDRTYNYRVEWSDEIKQALIEAIQTQLPALKRFVRCKPRTAIFTSLGVTAAVALIRFAGLLQHLELAAYDHLLQTRLQTDPNSQSWTDDRLVIIEVTDDDRAEQKLRHEDLRGTSLSNASLLRLLQILDQAKPLVIGLDLYRDDPLNPQESALAQRFQSQSNLFTVCKVDDQNLKVGEDRGDPPPGVPGDRIGFSDFIADADGVLRRQLLAFREKPSFQASSNCQAELAFNLRLATSYLQQKQQLSVQATFTPENHCTGISSSNGVTLPNLQFYTGGYQGDDSIAGCQMLLNYRTHPTNNPIAPTYSLTQMLRGQIPATALKDRIILIGSISGVSEDVWRTPFTTNTPGVYLQAQMISQILHIASGNGRYGIWVLPQWAELLWILAWSFVGSGLAWGLRSPQRLLIAIGSAALVLYISSIVLFLMNGWLPLLPAAIVLVGSGGGMWGLTLRRNLGGRNLQMEQPSGGKANES</sequence>
<comment type="caution">
    <text evidence="3">The sequence shown here is derived from an EMBL/GenBank/DDBJ whole genome shotgun (WGS) entry which is preliminary data.</text>
</comment>
<proteinExistence type="predicted"/>
<feature type="domain" description="CHASE2" evidence="2">
    <location>
        <begin position="119"/>
        <end position="452"/>
    </location>
</feature>
<keyword evidence="1" id="KW-1133">Transmembrane helix</keyword>
<name>A0A951QHV2_9CYAN</name>
<feature type="transmembrane region" description="Helical" evidence="1">
    <location>
        <begin position="463"/>
        <end position="483"/>
    </location>
</feature>
<keyword evidence="1" id="KW-0812">Transmembrane</keyword>
<dbReference type="InterPro" id="IPR007890">
    <property type="entry name" value="CHASE2"/>
</dbReference>
<organism evidence="3 4">
    <name type="scientific">Drouetiella hepatica Uher 2000/2452</name>
    <dbReference type="NCBI Taxonomy" id="904376"/>
    <lineage>
        <taxon>Bacteria</taxon>
        <taxon>Bacillati</taxon>
        <taxon>Cyanobacteriota</taxon>
        <taxon>Cyanophyceae</taxon>
        <taxon>Oculatellales</taxon>
        <taxon>Oculatellaceae</taxon>
        <taxon>Drouetiella</taxon>
    </lineage>
</organism>
<dbReference type="Proteomes" id="UP000757435">
    <property type="component" value="Unassembled WGS sequence"/>
</dbReference>
<dbReference type="Pfam" id="PF19954">
    <property type="entry name" value="EAD10"/>
    <property type="match status" value="1"/>
</dbReference>
<reference evidence="3" key="2">
    <citation type="journal article" date="2022" name="Microbiol. Resour. Announc.">
        <title>Metagenome Sequencing to Explore Phylogenomics of Terrestrial Cyanobacteria.</title>
        <authorList>
            <person name="Ward R.D."/>
            <person name="Stajich J.E."/>
            <person name="Johansen J.R."/>
            <person name="Huntemann M."/>
            <person name="Clum A."/>
            <person name="Foster B."/>
            <person name="Foster B."/>
            <person name="Roux S."/>
            <person name="Palaniappan K."/>
            <person name="Varghese N."/>
            <person name="Mukherjee S."/>
            <person name="Reddy T.B.K."/>
            <person name="Daum C."/>
            <person name="Copeland A."/>
            <person name="Chen I.A."/>
            <person name="Ivanova N.N."/>
            <person name="Kyrpides N.C."/>
            <person name="Shapiro N."/>
            <person name="Eloe-Fadrosh E.A."/>
            <person name="Pietrasiak N."/>
        </authorList>
    </citation>
    <scope>NUCLEOTIDE SEQUENCE</scope>
    <source>
        <strain evidence="3">UHER 2000/2452</strain>
    </source>
</reference>
<evidence type="ECO:0000259" key="2">
    <source>
        <dbReference type="SMART" id="SM01080"/>
    </source>
</evidence>
<keyword evidence="1" id="KW-0472">Membrane</keyword>
<feature type="transmembrane region" description="Helical" evidence="1">
    <location>
        <begin position="439"/>
        <end position="456"/>
    </location>
</feature>
<evidence type="ECO:0000256" key="1">
    <source>
        <dbReference type="SAM" id="Phobius"/>
    </source>
</evidence>
<evidence type="ECO:0000313" key="3">
    <source>
        <dbReference type="EMBL" id="MBW4662086.1"/>
    </source>
</evidence>
<dbReference type="EMBL" id="JAHHHD010000056">
    <property type="protein sequence ID" value="MBW4662086.1"/>
    <property type="molecule type" value="Genomic_DNA"/>
</dbReference>
<dbReference type="InterPro" id="IPR045429">
    <property type="entry name" value="EAD10"/>
</dbReference>
<protein>
    <submittedName>
        <fullName evidence="3">CHASE2 domain-containing protein</fullName>
    </submittedName>
</protein>
<dbReference type="Pfam" id="PF05226">
    <property type="entry name" value="CHASE2"/>
    <property type="match status" value="1"/>
</dbReference>